<keyword evidence="2" id="KW-1185">Reference proteome</keyword>
<accession>A0A127KPL8</accession>
<dbReference type="KEGG" id="vg:29126724"/>
<dbReference type="EMBL" id="KU568494">
    <property type="protein sequence ID" value="AMO43971.1"/>
    <property type="molecule type" value="Genomic_DNA"/>
</dbReference>
<evidence type="ECO:0000313" key="1">
    <source>
        <dbReference type="EMBL" id="AMO43971.1"/>
    </source>
</evidence>
<dbReference type="RefSeq" id="YP_009304659.1">
    <property type="nucleotide sequence ID" value="NC_031279.1"/>
</dbReference>
<organism evidence="1 2">
    <name type="scientific">Mycobacterium phage Bactobuster</name>
    <dbReference type="NCBI Taxonomy" id="1784956"/>
    <lineage>
        <taxon>Viruses</taxon>
        <taxon>Duplodnaviria</taxon>
        <taxon>Heunggongvirae</taxon>
        <taxon>Uroviricota</taxon>
        <taxon>Caudoviricetes</taxon>
        <taxon>Pukovnikvirus</taxon>
        <taxon>Pukovnikvirus bactobuster</taxon>
    </lineage>
</organism>
<sequence length="73" mass="7999">MMPPTDPVDPPEGDVIPYPMDILILGGNRWLSQSGRILPTEFGDPVELQPNTLKFWEAAALRGTGKPLSELIV</sequence>
<dbReference type="GeneID" id="29126724"/>
<protein>
    <submittedName>
        <fullName evidence="1">Uncharacterized protein</fullName>
    </submittedName>
</protein>
<gene>
    <name evidence="1" type="primary">3</name>
    <name evidence="1" type="ORF">SEA_BACTOBUSTER_3</name>
</gene>
<dbReference type="Proteomes" id="UP000202432">
    <property type="component" value="Segment"/>
</dbReference>
<proteinExistence type="predicted"/>
<reference evidence="1 2" key="1">
    <citation type="submission" date="2016-01" db="EMBL/GenBank/DDBJ databases">
        <authorList>
            <person name="Azorlibu D.M."/>
            <person name="Coomans R.J."/>
            <person name="Hopkins-Harrington C.T."/>
            <person name="Hosea K."/>
            <person name="Jones K.D."/>
            <person name="Kitt M."/>
            <person name="Mann S.N."/>
            <person name="Newman R.H."/>
            <person name="Owens D.L."/>
            <person name="Parson C.D."/>
            <person name="Robinson T.D."/>
            <person name="Salters I.D."/>
            <person name="Stadler E.K."/>
            <person name="Tran L.N."/>
            <person name="Williams K.L."/>
            <person name="Bradley K.W."/>
            <person name="Asai D.J."/>
            <person name="Bowman C.A."/>
            <person name="Russell D.A."/>
            <person name="Pope W.H."/>
            <person name="Jacobs-Sera D."/>
            <person name="Hendrix R.W."/>
            <person name="Hatfull G.F."/>
        </authorList>
    </citation>
    <scope>NUCLEOTIDE SEQUENCE [LARGE SCALE GENOMIC DNA]</scope>
</reference>
<name>A0A127KPL8_9CAUD</name>
<evidence type="ECO:0000313" key="2">
    <source>
        <dbReference type="Proteomes" id="UP000202432"/>
    </source>
</evidence>
<dbReference type="OrthoDB" id="20732at10239"/>